<reference evidence="1 2" key="1">
    <citation type="submission" date="2019-03" db="EMBL/GenBank/DDBJ databases">
        <title>Genomic Encyclopedia of Type Strains, Phase IV (KMG-IV): sequencing the most valuable type-strain genomes for metagenomic binning, comparative biology and taxonomic classification.</title>
        <authorList>
            <person name="Goeker M."/>
        </authorList>
    </citation>
    <scope>NUCLEOTIDE SEQUENCE [LARGE SCALE GENOMIC DNA]</scope>
    <source>
        <strain evidence="1 2">DSM 25488</strain>
    </source>
</reference>
<gene>
    <name evidence="1" type="ORF">C8D91_2152</name>
</gene>
<dbReference type="InterPro" id="IPR009367">
    <property type="entry name" value="Elm1-like"/>
</dbReference>
<dbReference type="Pfam" id="PF06258">
    <property type="entry name" value="Mito_fiss_Elm1"/>
    <property type="match status" value="1"/>
</dbReference>
<sequence>MTLAHALSSNLQKFQFSLKQPWVTFAPRRMPQFKLALNWHGTQPSLPDKPKLLITTGRKAAAVGKHILDQLKQHNHNCLHLQILNPKDNFKKYDLLLAPQHDNIKGPNVITFHGSIHPYNHQWFQADCPELGSYMAIIIGNPKPAYFASQFFEEISLIRSKFPNNPLYFCGSPRLDERSKTLIFSAAKTTDRLWLDPAHGNNPYQSLLKNAKKLFITADSINMINESCQSAAPVSILANQFTASPKHQRFIQSIQTRLCALDSLDTGKPSAYALDQITVHPLLISTLIAAINK</sequence>
<dbReference type="EMBL" id="SNZB01000004">
    <property type="protein sequence ID" value="TDR19595.1"/>
    <property type="molecule type" value="Genomic_DNA"/>
</dbReference>
<comment type="caution">
    <text evidence="1">The sequence shown here is derived from an EMBL/GenBank/DDBJ whole genome shotgun (WGS) entry which is preliminary data.</text>
</comment>
<organism evidence="1 2">
    <name type="scientific">Marinicella litoralis</name>
    <dbReference type="NCBI Taxonomy" id="644220"/>
    <lineage>
        <taxon>Bacteria</taxon>
        <taxon>Pseudomonadati</taxon>
        <taxon>Pseudomonadota</taxon>
        <taxon>Gammaproteobacteria</taxon>
        <taxon>Lysobacterales</taxon>
        <taxon>Marinicellaceae</taxon>
        <taxon>Marinicella</taxon>
    </lineage>
</organism>
<protein>
    <submittedName>
        <fullName evidence="1">Mitochondrial fission protein ELM1</fullName>
    </submittedName>
</protein>
<keyword evidence="2" id="KW-1185">Reference proteome</keyword>
<dbReference type="Proteomes" id="UP000295724">
    <property type="component" value="Unassembled WGS sequence"/>
</dbReference>
<name>A0A4R6XJB0_9GAMM</name>
<accession>A0A4R6XJB0</accession>
<dbReference type="AlphaFoldDB" id="A0A4R6XJB0"/>
<evidence type="ECO:0000313" key="1">
    <source>
        <dbReference type="EMBL" id="TDR19595.1"/>
    </source>
</evidence>
<proteinExistence type="predicted"/>
<evidence type="ECO:0000313" key="2">
    <source>
        <dbReference type="Proteomes" id="UP000295724"/>
    </source>
</evidence>